<reference evidence="4 5" key="1">
    <citation type="journal article" date="2015" name="Genome Announc.">
        <title>Expanding the biotechnology potential of lactobacilli through comparative genomics of 213 strains and associated genera.</title>
        <authorList>
            <person name="Sun Z."/>
            <person name="Harris H.M."/>
            <person name="McCann A."/>
            <person name="Guo C."/>
            <person name="Argimon S."/>
            <person name="Zhang W."/>
            <person name="Yang X."/>
            <person name="Jeffery I.B."/>
            <person name="Cooney J.C."/>
            <person name="Kagawa T.F."/>
            <person name="Liu W."/>
            <person name="Song Y."/>
            <person name="Salvetti E."/>
            <person name="Wrobel A."/>
            <person name="Rasinkangas P."/>
            <person name="Parkhill J."/>
            <person name="Rea M.C."/>
            <person name="O'Sullivan O."/>
            <person name="Ritari J."/>
            <person name="Douillard F.P."/>
            <person name="Paul Ross R."/>
            <person name="Yang R."/>
            <person name="Briner A.E."/>
            <person name="Felis G.E."/>
            <person name="de Vos W.M."/>
            <person name="Barrangou R."/>
            <person name="Klaenhammer T.R."/>
            <person name="Caufield P.W."/>
            <person name="Cui Y."/>
            <person name="Zhang H."/>
            <person name="O'Toole P.W."/>
        </authorList>
    </citation>
    <scope>NUCLEOTIDE SEQUENCE [LARGE SCALE GENOMIC DNA]</scope>
    <source>
        <strain evidence="4 5">DSM 20634</strain>
    </source>
</reference>
<feature type="domain" description="HTH tetR-type" evidence="3">
    <location>
        <begin position="8"/>
        <end position="68"/>
    </location>
</feature>
<organism evidence="4 5">
    <name type="scientific">Paucilactobacillus vaccinostercus DSM 20634</name>
    <dbReference type="NCBI Taxonomy" id="1423813"/>
    <lineage>
        <taxon>Bacteria</taxon>
        <taxon>Bacillati</taxon>
        <taxon>Bacillota</taxon>
        <taxon>Bacilli</taxon>
        <taxon>Lactobacillales</taxon>
        <taxon>Lactobacillaceae</taxon>
        <taxon>Paucilactobacillus</taxon>
    </lineage>
</organism>
<dbReference type="PANTHER" id="PTHR43479">
    <property type="entry name" value="ACREF/ENVCD OPERON REPRESSOR-RELATED"/>
    <property type="match status" value="1"/>
</dbReference>
<name>A0A0R2A1I2_9LACO</name>
<dbReference type="Gene3D" id="1.10.357.10">
    <property type="entry name" value="Tetracycline Repressor, domain 2"/>
    <property type="match status" value="1"/>
</dbReference>
<sequence>MATDKRIIRTQRAIRQAFELLIAQHPLSEITVKRLTDTAGINRKTFYLHYDSIDNLLDAYVTEISNHLVAILKERPFDDVIQEQNGYFFDHLISLFNHHYAFARTILSNDDYSQFTQRITRNVTDQLADILANTYHFSAQDAAIIAHFLTNNTLSILQLSRRKPGLIGQDQLRNYVIRLNKSGLSSFI</sequence>
<dbReference type="PATRIC" id="fig|1423813.3.peg.282"/>
<evidence type="ECO:0000313" key="4">
    <source>
        <dbReference type="EMBL" id="KRM60791.1"/>
    </source>
</evidence>
<dbReference type="AlphaFoldDB" id="A0A0R2A1I2"/>
<proteinExistence type="predicted"/>
<dbReference type="Pfam" id="PF00440">
    <property type="entry name" value="TetR_N"/>
    <property type="match status" value="1"/>
</dbReference>
<dbReference type="RefSeq" id="WP_057780035.1">
    <property type="nucleotide sequence ID" value="NZ_AYYY01000061.1"/>
</dbReference>
<accession>A0A0R2A1I2</accession>
<protein>
    <recommendedName>
        <fullName evidence="3">HTH tetR-type domain-containing protein</fullName>
    </recommendedName>
</protein>
<feature type="DNA-binding region" description="H-T-H motif" evidence="2">
    <location>
        <begin position="31"/>
        <end position="50"/>
    </location>
</feature>
<evidence type="ECO:0000259" key="3">
    <source>
        <dbReference type="PROSITE" id="PS50977"/>
    </source>
</evidence>
<dbReference type="InterPro" id="IPR009057">
    <property type="entry name" value="Homeodomain-like_sf"/>
</dbReference>
<gene>
    <name evidence="4" type="ORF">FC26_GL000273</name>
</gene>
<keyword evidence="1 2" id="KW-0238">DNA-binding</keyword>
<dbReference type="PANTHER" id="PTHR43479:SF7">
    <property type="entry name" value="TETR-FAMILY TRANSCRIPTIONAL REGULATOR"/>
    <property type="match status" value="1"/>
</dbReference>
<dbReference type="SUPFAM" id="SSF46689">
    <property type="entry name" value="Homeodomain-like"/>
    <property type="match status" value="1"/>
</dbReference>
<evidence type="ECO:0000256" key="2">
    <source>
        <dbReference type="PROSITE-ProRule" id="PRU00335"/>
    </source>
</evidence>
<dbReference type="EMBL" id="AYYY01000061">
    <property type="protein sequence ID" value="KRM60791.1"/>
    <property type="molecule type" value="Genomic_DNA"/>
</dbReference>
<dbReference type="Proteomes" id="UP000051733">
    <property type="component" value="Unassembled WGS sequence"/>
</dbReference>
<evidence type="ECO:0000256" key="1">
    <source>
        <dbReference type="ARBA" id="ARBA00023125"/>
    </source>
</evidence>
<dbReference type="GO" id="GO:0003677">
    <property type="term" value="F:DNA binding"/>
    <property type="evidence" value="ECO:0007669"/>
    <property type="project" value="UniProtKB-UniRule"/>
</dbReference>
<keyword evidence="5" id="KW-1185">Reference proteome</keyword>
<evidence type="ECO:0000313" key="5">
    <source>
        <dbReference type="Proteomes" id="UP000051733"/>
    </source>
</evidence>
<dbReference type="InterPro" id="IPR050624">
    <property type="entry name" value="HTH-type_Tx_Regulator"/>
</dbReference>
<dbReference type="STRING" id="1423813.FC26_GL000273"/>
<dbReference type="PROSITE" id="PS50977">
    <property type="entry name" value="HTH_TETR_2"/>
    <property type="match status" value="1"/>
</dbReference>
<comment type="caution">
    <text evidence="4">The sequence shown here is derived from an EMBL/GenBank/DDBJ whole genome shotgun (WGS) entry which is preliminary data.</text>
</comment>
<dbReference type="InterPro" id="IPR001647">
    <property type="entry name" value="HTH_TetR"/>
</dbReference>